<dbReference type="EMBL" id="CP163429">
    <property type="protein sequence ID" value="XDP98043.1"/>
    <property type="molecule type" value="Genomic_DNA"/>
</dbReference>
<organism evidence="3">
    <name type="scientific">Streptomyces sp. R02</name>
    <dbReference type="NCBI Taxonomy" id="3238623"/>
    <lineage>
        <taxon>Bacteria</taxon>
        <taxon>Bacillati</taxon>
        <taxon>Actinomycetota</taxon>
        <taxon>Actinomycetes</taxon>
        <taxon>Kitasatosporales</taxon>
        <taxon>Streptomycetaceae</taxon>
        <taxon>Streptomyces</taxon>
    </lineage>
</organism>
<sequence length="109" mass="11265">MAWLVGVGSCWRSFLTALQHRSREGLLLLSLQKSSAMLSKKVVTAVVLAAVLMWSTIMIVLGHAAAAAVLLPSLGLLVQQIVQALTASDGPTRSADAGPAGADGQEGTR</sequence>
<evidence type="ECO:0000313" key="3">
    <source>
        <dbReference type="EMBL" id="XDP98043.1"/>
    </source>
</evidence>
<evidence type="ECO:0000256" key="1">
    <source>
        <dbReference type="SAM" id="MobiDB-lite"/>
    </source>
</evidence>
<reference evidence="3" key="1">
    <citation type="submission" date="2024-07" db="EMBL/GenBank/DDBJ databases">
        <authorList>
            <person name="Yu S.T."/>
        </authorList>
    </citation>
    <scope>NUCLEOTIDE SEQUENCE</scope>
    <source>
        <strain evidence="3">R02</strain>
    </source>
</reference>
<keyword evidence="2" id="KW-0812">Transmembrane</keyword>
<protein>
    <submittedName>
        <fullName evidence="3">Uncharacterized protein</fullName>
    </submittedName>
</protein>
<feature type="region of interest" description="Disordered" evidence="1">
    <location>
        <begin position="88"/>
        <end position="109"/>
    </location>
</feature>
<name>A0AB39LWX0_9ACTN</name>
<keyword evidence="2" id="KW-0472">Membrane</keyword>
<accession>A0AB39LWX0</accession>
<keyword evidence="2" id="KW-1133">Transmembrane helix</keyword>
<evidence type="ECO:0000256" key="2">
    <source>
        <dbReference type="SAM" id="Phobius"/>
    </source>
</evidence>
<dbReference type="AlphaFoldDB" id="A0AB39LWX0"/>
<dbReference type="RefSeq" id="WP_345574132.1">
    <property type="nucleotide sequence ID" value="NZ_CP163429.1"/>
</dbReference>
<feature type="transmembrane region" description="Helical" evidence="2">
    <location>
        <begin position="42"/>
        <end position="71"/>
    </location>
</feature>
<proteinExistence type="predicted"/>
<gene>
    <name evidence="3" type="ORF">AB5J57_33215</name>
</gene>